<reference evidence="1 2" key="1">
    <citation type="journal article" date="2020" name="Cell">
        <title>Large-Scale Comparative Analyses of Tick Genomes Elucidate Their Genetic Diversity and Vector Capacities.</title>
        <authorList>
            <consortium name="Tick Genome and Microbiome Consortium (TIGMIC)"/>
            <person name="Jia N."/>
            <person name="Wang J."/>
            <person name="Shi W."/>
            <person name="Du L."/>
            <person name="Sun Y."/>
            <person name="Zhan W."/>
            <person name="Jiang J.F."/>
            <person name="Wang Q."/>
            <person name="Zhang B."/>
            <person name="Ji P."/>
            <person name="Bell-Sakyi L."/>
            <person name="Cui X.M."/>
            <person name="Yuan T.T."/>
            <person name="Jiang B.G."/>
            <person name="Yang W.F."/>
            <person name="Lam T.T."/>
            <person name="Chang Q.C."/>
            <person name="Ding S.J."/>
            <person name="Wang X.J."/>
            <person name="Zhu J.G."/>
            <person name="Ruan X.D."/>
            <person name="Zhao L."/>
            <person name="Wei J.T."/>
            <person name="Ye R.Z."/>
            <person name="Que T.C."/>
            <person name="Du C.H."/>
            <person name="Zhou Y.H."/>
            <person name="Cheng J.X."/>
            <person name="Dai P.F."/>
            <person name="Guo W.B."/>
            <person name="Han X.H."/>
            <person name="Huang E.J."/>
            <person name="Li L.F."/>
            <person name="Wei W."/>
            <person name="Gao Y.C."/>
            <person name="Liu J.Z."/>
            <person name="Shao H.Z."/>
            <person name="Wang X."/>
            <person name="Wang C.C."/>
            <person name="Yang T.C."/>
            <person name="Huo Q.B."/>
            <person name="Li W."/>
            <person name="Chen H.Y."/>
            <person name="Chen S.E."/>
            <person name="Zhou L.G."/>
            <person name="Ni X.B."/>
            <person name="Tian J.H."/>
            <person name="Sheng Y."/>
            <person name="Liu T."/>
            <person name="Pan Y.S."/>
            <person name="Xia L.Y."/>
            <person name="Li J."/>
            <person name="Zhao F."/>
            <person name="Cao W.C."/>
        </authorList>
    </citation>
    <scope>NUCLEOTIDE SEQUENCE [LARGE SCALE GENOMIC DNA]</scope>
    <source>
        <strain evidence="1">Iper-2018</strain>
    </source>
</reference>
<evidence type="ECO:0000313" key="1">
    <source>
        <dbReference type="EMBL" id="KAG0419834.1"/>
    </source>
</evidence>
<dbReference type="EMBL" id="JABSTQ010010572">
    <property type="protein sequence ID" value="KAG0419834.1"/>
    <property type="molecule type" value="Genomic_DNA"/>
</dbReference>
<dbReference type="Proteomes" id="UP000805193">
    <property type="component" value="Unassembled WGS sequence"/>
</dbReference>
<name>A0AC60PIF9_IXOPE</name>
<gene>
    <name evidence="1" type="ORF">HPB47_003847</name>
</gene>
<organism evidence="1 2">
    <name type="scientific">Ixodes persulcatus</name>
    <name type="common">Taiga tick</name>
    <dbReference type="NCBI Taxonomy" id="34615"/>
    <lineage>
        <taxon>Eukaryota</taxon>
        <taxon>Metazoa</taxon>
        <taxon>Ecdysozoa</taxon>
        <taxon>Arthropoda</taxon>
        <taxon>Chelicerata</taxon>
        <taxon>Arachnida</taxon>
        <taxon>Acari</taxon>
        <taxon>Parasitiformes</taxon>
        <taxon>Ixodida</taxon>
        <taxon>Ixodoidea</taxon>
        <taxon>Ixodidae</taxon>
        <taxon>Ixodinae</taxon>
        <taxon>Ixodes</taxon>
    </lineage>
</organism>
<sequence length="173" mass="19161">GQRLLLSDDPTMAAISGEVPPNLQPWTDFPVTDGRPLSRKTNAQRYGPQHAAIARALNEPSTDPAEMRVFTDASWNPHTHIAIIVGDSPHGYNSTPTQTFKDFLFSTLKQVVLRDDAADSIQSATTLKCEMFVSNSFSNKAENVGNIMKTFKCVNLRFHGSRSYVHIGHTVFK</sequence>
<feature type="non-terminal residue" evidence="1">
    <location>
        <position position="1"/>
    </location>
</feature>
<protein>
    <submittedName>
        <fullName evidence="1">Uncharacterized protein</fullName>
    </submittedName>
</protein>
<accession>A0AC60PIF9</accession>
<evidence type="ECO:0000313" key="2">
    <source>
        <dbReference type="Proteomes" id="UP000805193"/>
    </source>
</evidence>
<comment type="caution">
    <text evidence="1">The sequence shown here is derived from an EMBL/GenBank/DDBJ whole genome shotgun (WGS) entry which is preliminary data.</text>
</comment>
<proteinExistence type="predicted"/>
<keyword evidence="2" id="KW-1185">Reference proteome</keyword>